<dbReference type="PANTHER" id="PTHR11178:SF25">
    <property type="entry name" value="NIFU-LIKE PROTEIN 3, CHLOROPLASTIC"/>
    <property type="match status" value="1"/>
</dbReference>
<dbReference type="InterPro" id="IPR034904">
    <property type="entry name" value="FSCA_dom_sf"/>
</dbReference>
<dbReference type="Pfam" id="PF01106">
    <property type="entry name" value="NifU"/>
    <property type="match status" value="1"/>
</dbReference>
<evidence type="ECO:0000256" key="2">
    <source>
        <dbReference type="ARBA" id="ARBA00049958"/>
    </source>
</evidence>
<proteinExistence type="inferred from homology"/>
<dbReference type="PANTHER" id="PTHR11178">
    <property type="entry name" value="IRON-SULFUR CLUSTER SCAFFOLD PROTEIN NFU-RELATED"/>
    <property type="match status" value="1"/>
</dbReference>
<accession>A0ABP7X3R1</accession>
<evidence type="ECO:0000256" key="1">
    <source>
        <dbReference type="ARBA" id="ARBA00006420"/>
    </source>
</evidence>
<reference evidence="6" key="1">
    <citation type="journal article" date="2019" name="Int. J. Syst. Evol. Microbiol.">
        <title>The Global Catalogue of Microorganisms (GCM) 10K type strain sequencing project: providing services to taxonomists for standard genome sequencing and annotation.</title>
        <authorList>
            <consortium name="The Broad Institute Genomics Platform"/>
            <consortium name="The Broad Institute Genome Sequencing Center for Infectious Disease"/>
            <person name="Wu L."/>
            <person name="Ma J."/>
        </authorList>
    </citation>
    <scope>NUCLEOTIDE SEQUENCE [LARGE SCALE GENOMIC DNA]</scope>
    <source>
        <strain evidence="6">JCM 16702</strain>
    </source>
</reference>
<sequence length="219" mass="22326">MVEPHAAEREPRPPAAAPAGGGPRRLGDTAVAERLTLLERLLARLEQTPGPTAETALDAVAVLTEVYGEALARVMDRTGPEPAAALTADELVGHLLALHGLHPATVEERVRGALEEVRPYLRSHGGDVELSGIDGDVARVRLTGGCGSCASSARTLETAVKDVVLAAVPELSAVEQVPSGPDDSAPNGSAGGGRAGAPAAFVPVEALLRTRRAPGEGAT</sequence>
<dbReference type="EMBL" id="BAAAZG010000070">
    <property type="protein sequence ID" value="GAA4103203.1"/>
    <property type="molecule type" value="Genomic_DNA"/>
</dbReference>
<dbReference type="SUPFAM" id="SSF117916">
    <property type="entry name" value="Fe-S cluster assembly (FSCA) domain-like"/>
    <property type="match status" value="1"/>
</dbReference>
<comment type="caution">
    <text evidence="5">The sequence shown here is derived from an EMBL/GenBank/DDBJ whole genome shotgun (WGS) entry which is preliminary data.</text>
</comment>
<dbReference type="RefSeq" id="WP_344958394.1">
    <property type="nucleotide sequence ID" value="NZ_BAAAZG010000070.1"/>
</dbReference>
<evidence type="ECO:0000259" key="4">
    <source>
        <dbReference type="Pfam" id="PF01106"/>
    </source>
</evidence>
<evidence type="ECO:0000256" key="3">
    <source>
        <dbReference type="SAM" id="MobiDB-lite"/>
    </source>
</evidence>
<organism evidence="5 6">
    <name type="scientific">Actinomadura miaoliensis</name>
    <dbReference type="NCBI Taxonomy" id="430685"/>
    <lineage>
        <taxon>Bacteria</taxon>
        <taxon>Bacillati</taxon>
        <taxon>Actinomycetota</taxon>
        <taxon>Actinomycetes</taxon>
        <taxon>Streptosporangiales</taxon>
        <taxon>Thermomonosporaceae</taxon>
        <taxon>Actinomadura</taxon>
    </lineage>
</organism>
<comment type="similarity">
    <text evidence="1">Belongs to the NifU family.</text>
</comment>
<dbReference type="Proteomes" id="UP001500683">
    <property type="component" value="Unassembled WGS sequence"/>
</dbReference>
<feature type="compositionally biased region" description="Basic and acidic residues" evidence="3">
    <location>
        <begin position="1"/>
        <end position="12"/>
    </location>
</feature>
<feature type="domain" description="NIF system FeS cluster assembly NifU C-terminal" evidence="4">
    <location>
        <begin position="111"/>
        <end position="175"/>
    </location>
</feature>
<feature type="region of interest" description="Disordered" evidence="3">
    <location>
        <begin position="1"/>
        <end position="27"/>
    </location>
</feature>
<feature type="region of interest" description="Disordered" evidence="3">
    <location>
        <begin position="174"/>
        <end position="197"/>
    </location>
</feature>
<dbReference type="InterPro" id="IPR001075">
    <property type="entry name" value="NIF_FeS_clus_asmbl_NifU_C"/>
</dbReference>
<dbReference type="Gene3D" id="3.30.300.130">
    <property type="entry name" value="Fe-S cluster assembly (FSCA)"/>
    <property type="match status" value="1"/>
</dbReference>
<comment type="function">
    <text evidence="2">May be involved in the formation or repair of [Fe-S] clusters present in iron-sulfur proteins.</text>
</comment>
<keyword evidence="6" id="KW-1185">Reference proteome</keyword>
<evidence type="ECO:0000313" key="5">
    <source>
        <dbReference type="EMBL" id="GAA4103203.1"/>
    </source>
</evidence>
<name>A0ABP7X3R1_9ACTN</name>
<evidence type="ECO:0000313" key="6">
    <source>
        <dbReference type="Proteomes" id="UP001500683"/>
    </source>
</evidence>
<gene>
    <name evidence="5" type="ORF">GCM10022214_81820</name>
</gene>
<protein>
    <recommendedName>
        <fullName evidence="4">NIF system FeS cluster assembly NifU C-terminal domain-containing protein</fullName>
    </recommendedName>
</protein>